<comment type="subcellular location">
    <subcellularLocation>
        <location evidence="1 12">Cell membrane</location>
        <topology evidence="1 12">Multi-pass membrane protein</topology>
    </subcellularLocation>
</comment>
<keyword evidence="9" id="KW-0564">Palmitate</keyword>
<dbReference type="PANTHER" id="PTHR12428">
    <property type="entry name" value="OXA1"/>
    <property type="match status" value="1"/>
</dbReference>
<evidence type="ECO:0000256" key="7">
    <source>
        <dbReference type="ARBA" id="ARBA00022989"/>
    </source>
</evidence>
<evidence type="ECO:0000313" key="16">
    <source>
        <dbReference type="Proteomes" id="UP000309676"/>
    </source>
</evidence>
<evidence type="ECO:0000259" key="14">
    <source>
        <dbReference type="Pfam" id="PF02096"/>
    </source>
</evidence>
<evidence type="ECO:0000256" key="6">
    <source>
        <dbReference type="ARBA" id="ARBA00022927"/>
    </source>
</evidence>
<dbReference type="AlphaFoldDB" id="A0A5R9G3Z7"/>
<name>A0A5R9G3Z7_9BACL</name>
<keyword evidence="5 12" id="KW-0732">Signal</keyword>
<evidence type="ECO:0000256" key="11">
    <source>
        <dbReference type="ARBA" id="ARBA00023288"/>
    </source>
</evidence>
<feature type="domain" description="Membrane insertase YidC/Oxa/ALB C-terminal" evidence="14">
    <location>
        <begin position="83"/>
        <end position="259"/>
    </location>
</feature>
<keyword evidence="11" id="KW-0449">Lipoprotein</keyword>
<dbReference type="PANTHER" id="PTHR12428:SF65">
    <property type="entry name" value="CYTOCHROME C OXIDASE ASSEMBLY PROTEIN COX18, MITOCHONDRIAL"/>
    <property type="match status" value="1"/>
</dbReference>
<dbReference type="Proteomes" id="UP000309676">
    <property type="component" value="Unassembled WGS sequence"/>
</dbReference>
<dbReference type="HAMAP" id="MF_01811">
    <property type="entry name" value="YidC_type2"/>
    <property type="match status" value="1"/>
</dbReference>
<feature type="transmembrane region" description="Helical" evidence="12">
    <location>
        <begin position="35"/>
        <end position="54"/>
    </location>
</feature>
<keyword evidence="10 12" id="KW-0143">Chaperone</keyword>
<dbReference type="NCBIfam" id="TIGR03592">
    <property type="entry name" value="yidC_oxa1_cterm"/>
    <property type="match status" value="1"/>
</dbReference>
<dbReference type="OrthoDB" id="9780552at2"/>
<comment type="function">
    <text evidence="12">Required for the insertion and/or proper folding and/or complex formation of integral membrane proteins into the membrane. Involved in integration of membrane proteins that insert both dependently and independently of the Sec translocase complex, as well as at least some lipoproteins.</text>
</comment>
<feature type="transmembrane region" description="Helical" evidence="12">
    <location>
        <begin position="216"/>
        <end position="234"/>
    </location>
</feature>
<dbReference type="Pfam" id="PF02096">
    <property type="entry name" value="60KD_IMP"/>
    <property type="match status" value="1"/>
</dbReference>
<evidence type="ECO:0000256" key="12">
    <source>
        <dbReference type="HAMAP-Rule" id="MF_01811"/>
    </source>
</evidence>
<keyword evidence="2 12" id="KW-0813">Transport</keyword>
<dbReference type="GO" id="GO:0015031">
    <property type="term" value="P:protein transport"/>
    <property type="evidence" value="ECO:0007669"/>
    <property type="project" value="UniProtKB-KW"/>
</dbReference>
<dbReference type="GO" id="GO:0051205">
    <property type="term" value="P:protein insertion into membrane"/>
    <property type="evidence" value="ECO:0007669"/>
    <property type="project" value="TreeGrafter"/>
</dbReference>
<evidence type="ECO:0000256" key="8">
    <source>
        <dbReference type="ARBA" id="ARBA00023136"/>
    </source>
</evidence>
<feature type="compositionally biased region" description="Low complexity" evidence="13">
    <location>
        <begin position="275"/>
        <end position="284"/>
    </location>
</feature>
<evidence type="ECO:0000256" key="5">
    <source>
        <dbReference type="ARBA" id="ARBA00022729"/>
    </source>
</evidence>
<comment type="similarity">
    <text evidence="12">Belongs to the OXA1/ALB3/YidC family. Type 2 subfamily.</text>
</comment>
<gene>
    <name evidence="12" type="primary">yidC</name>
    <name evidence="15" type="ORF">FE782_28105</name>
</gene>
<dbReference type="InterPro" id="IPR001708">
    <property type="entry name" value="YidC/ALB3/OXA1/COX18"/>
</dbReference>
<keyword evidence="7 12" id="KW-1133">Transmembrane helix</keyword>
<evidence type="ECO:0000313" key="15">
    <source>
        <dbReference type="EMBL" id="TLS48870.1"/>
    </source>
</evidence>
<keyword evidence="16" id="KW-1185">Reference proteome</keyword>
<dbReference type="EMBL" id="VCIW01000027">
    <property type="protein sequence ID" value="TLS48870.1"/>
    <property type="molecule type" value="Genomic_DNA"/>
</dbReference>
<keyword evidence="4 12" id="KW-0812">Transmembrane</keyword>
<feature type="transmembrane region" description="Helical" evidence="12">
    <location>
        <begin position="74"/>
        <end position="103"/>
    </location>
</feature>
<dbReference type="CDD" id="cd20070">
    <property type="entry name" value="5TM_YidC_Alb3"/>
    <property type="match status" value="1"/>
</dbReference>
<evidence type="ECO:0000256" key="3">
    <source>
        <dbReference type="ARBA" id="ARBA00022475"/>
    </source>
</evidence>
<keyword evidence="3 12" id="KW-1003">Cell membrane</keyword>
<keyword evidence="8 12" id="KW-0472">Membrane</keyword>
<comment type="caution">
    <text evidence="15">The sequence shown here is derived from an EMBL/GenBank/DDBJ whole genome shotgun (WGS) entry which is preliminary data.</text>
</comment>
<organism evidence="15 16">
    <name type="scientific">Paenibacillus antri</name>
    <dbReference type="NCBI Taxonomy" id="2582848"/>
    <lineage>
        <taxon>Bacteria</taxon>
        <taxon>Bacillati</taxon>
        <taxon>Bacillota</taxon>
        <taxon>Bacilli</taxon>
        <taxon>Bacillales</taxon>
        <taxon>Paenibacillaceae</taxon>
        <taxon>Paenibacillus</taxon>
    </lineage>
</organism>
<dbReference type="InterPro" id="IPR028055">
    <property type="entry name" value="YidC/Oxa/ALB_C"/>
</dbReference>
<evidence type="ECO:0000256" key="4">
    <source>
        <dbReference type="ARBA" id="ARBA00022692"/>
    </source>
</evidence>
<proteinExistence type="inferred from homology"/>
<keyword evidence="6 12" id="KW-0653">Protein transport</keyword>
<feature type="transmembrane region" description="Helical" evidence="12">
    <location>
        <begin position="148"/>
        <end position="169"/>
    </location>
</feature>
<evidence type="ECO:0000256" key="2">
    <source>
        <dbReference type="ARBA" id="ARBA00022448"/>
    </source>
</evidence>
<protein>
    <recommendedName>
        <fullName evidence="12">Membrane protein insertase YidC</fullName>
    </recommendedName>
    <alternativeName>
        <fullName evidence="12">Foldase YidC</fullName>
    </alternativeName>
    <alternativeName>
        <fullName evidence="12">Membrane integrase YidC</fullName>
    </alternativeName>
    <alternativeName>
        <fullName evidence="12">Membrane protein YidC</fullName>
    </alternativeName>
</protein>
<evidence type="ECO:0000256" key="9">
    <source>
        <dbReference type="ARBA" id="ARBA00023139"/>
    </source>
</evidence>
<feature type="region of interest" description="Disordered" evidence="13">
    <location>
        <begin position="269"/>
        <end position="292"/>
    </location>
</feature>
<dbReference type="GO" id="GO:0032977">
    <property type="term" value="F:membrane insertase activity"/>
    <property type="evidence" value="ECO:0007669"/>
    <property type="project" value="InterPro"/>
</dbReference>
<sequence length="292" mass="33590">MILRTRLVRPIRWIFSLYIRLGGLSLLLRRHWKWALLAPFLLLAGCSTGTTLDINREGFWGGYFVGPLSDALDWLAAAMFGQYGLAIMVITIIVRLIILPLTLKQYKSSKQMQAIQPQLQELRQKYATDPKKQQEETMKLFQQHGVNPLSGCFPLLIQMPVLIALYQSILGNTHIRDNTFLWLQLGSPDPIYVLPILAALTTFLQQKMMQAQMPQNMQMLMFIFPILILVMSWSFPSALVLYWVYSNIFTIVQSYFIYKPSFRGEAVKNVETSGQRKNQGGQQRKNGKRRGK</sequence>
<evidence type="ECO:0000256" key="13">
    <source>
        <dbReference type="SAM" id="MobiDB-lite"/>
    </source>
</evidence>
<accession>A0A5R9G3Z7</accession>
<feature type="transmembrane region" description="Helical" evidence="12">
    <location>
        <begin position="181"/>
        <end position="204"/>
    </location>
</feature>
<evidence type="ECO:0000256" key="10">
    <source>
        <dbReference type="ARBA" id="ARBA00023186"/>
    </source>
</evidence>
<evidence type="ECO:0000256" key="1">
    <source>
        <dbReference type="ARBA" id="ARBA00004651"/>
    </source>
</evidence>
<dbReference type="InterPro" id="IPR023060">
    <property type="entry name" value="YidC/YidC1/YidC2_Firmicutes"/>
</dbReference>
<dbReference type="InterPro" id="IPR047196">
    <property type="entry name" value="YidC_ALB_C"/>
</dbReference>
<dbReference type="GO" id="GO:0005886">
    <property type="term" value="C:plasma membrane"/>
    <property type="evidence" value="ECO:0007669"/>
    <property type="project" value="UniProtKB-SubCell"/>
</dbReference>
<reference evidence="15 16" key="1">
    <citation type="submission" date="2019-05" db="EMBL/GenBank/DDBJ databases">
        <authorList>
            <person name="Narsing Rao M.P."/>
            <person name="Li W.J."/>
        </authorList>
    </citation>
    <scope>NUCLEOTIDE SEQUENCE [LARGE SCALE GENOMIC DNA]</scope>
    <source>
        <strain evidence="15 16">SYSU_K30003</strain>
    </source>
</reference>